<gene>
    <name evidence="3" type="ORF">Tco_0842430</name>
</gene>
<keyword evidence="1" id="KW-0175">Coiled coil</keyword>
<sequence>MESSNSNQKRERSSTDSQRLAQQRHSSALACIRSFFGEEHQTFKLKMFHNLDQLRLQLERENLHGVNAKTCLQALRTQFKEFLASKGVNATDLLNQGWPTCSNTFTQCESSGKTCVIENLDTLEAVIHKVVNTYGILCMKENEVNALKENGSQLHDEILHEHQIKSSVKMQSQDIQIKPVQAMDDSLIVSKGSLIVAGKTTMLKSANQRLDSLYAKAKRKKRYEVKAVDAGLVVTESSGTKPDKQDTSSSSGSYTTQAVDEIMHQYVTKSLFAVDLPEFCDFFVVNDLKAQLQANITLIYDLKKQIKSVKEISNEAKVKNDIDVIETINLELEHSVAKLLAANEQLHKENEHLKQTYKELFDSIKKTKVQNKDNSESLISQINQKFVENADLKAQLQEKVFANAALKNELRKIKGNSVDTKFAKASILGKPPLQPSRNHLVVRQPNAFTSERPRISRPRFASQVNAPNYSRNSHKESYGSNDMVHAYFLEDARKMTQDKTRIPNHRDMASTRAHCTPNACTPKPRNIYRSSPVSKCSGGMSNGEPLVDHSRNSSFFLDSKQFVCSICHKYIFNTNHDDCITKILNKVNSRAKVQSPKIRNNNPVEPKNHTHKPGRQNGIGQRFSLNKSSAVHEKPHTPRSCLRWKPTGRIFKTVSLRWIPTGKMFTDSTTKVDSEPPNGSNDDITNPYECNQTLYVSAGTSNSSAGTSVNPLKERLGVWLPKRLISHTSGVQGIQI</sequence>
<evidence type="ECO:0000313" key="4">
    <source>
        <dbReference type="Proteomes" id="UP001151760"/>
    </source>
</evidence>
<feature type="coiled-coil region" evidence="1">
    <location>
        <begin position="329"/>
        <end position="363"/>
    </location>
</feature>
<evidence type="ECO:0000256" key="2">
    <source>
        <dbReference type="SAM" id="MobiDB-lite"/>
    </source>
</evidence>
<feature type="region of interest" description="Disordered" evidence="2">
    <location>
        <begin position="591"/>
        <end position="621"/>
    </location>
</feature>
<organism evidence="3 4">
    <name type="scientific">Tanacetum coccineum</name>
    <dbReference type="NCBI Taxonomy" id="301880"/>
    <lineage>
        <taxon>Eukaryota</taxon>
        <taxon>Viridiplantae</taxon>
        <taxon>Streptophyta</taxon>
        <taxon>Embryophyta</taxon>
        <taxon>Tracheophyta</taxon>
        <taxon>Spermatophyta</taxon>
        <taxon>Magnoliopsida</taxon>
        <taxon>eudicotyledons</taxon>
        <taxon>Gunneridae</taxon>
        <taxon>Pentapetalae</taxon>
        <taxon>asterids</taxon>
        <taxon>campanulids</taxon>
        <taxon>Asterales</taxon>
        <taxon>Asteraceae</taxon>
        <taxon>Asteroideae</taxon>
        <taxon>Anthemideae</taxon>
        <taxon>Anthemidinae</taxon>
        <taxon>Tanacetum</taxon>
    </lineage>
</organism>
<feature type="region of interest" description="Disordered" evidence="2">
    <location>
        <begin position="1"/>
        <end position="21"/>
    </location>
</feature>
<feature type="region of interest" description="Disordered" evidence="2">
    <location>
        <begin position="667"/>
        <end position="687"/>
    </location>
</feature>
<protein>
    <submittedName>
        <fullName evidence="3">Uncharacterized protein</fullName>
    </submittedName>
</protein>
<comment type="caution">
    <text evidence="3">The sequence shown here is derived from an EMBL/GenBank/DDBJ whole genome shotgun (WGS) entry which is preliminary data.</text>
</comment>
<reference evidence="3" key="1">
    <citation type="journal article" date="2022" name="Int. J. Mol. Sci.">
        <title>Draft Genome of Tanacetum Coccineum: Genomic Comparison of Closely Related Tanacetum-Family Plants.</title>
        <authorList>
            <person name="Yamashiro T."/>
            <person name="Shiraishi A."/>
            <person name="Nakayama K."/>
            <person name="Satake H."/>
        </authorList>
    </citation>
    <scope>NUCLEOTIDE SEQUENCE</scope>
</reference>
<accession>A0ABQ5B333</accession>
<dbReference type="EMBL" id="BQNB010012793">
    <property type="protein sequence ID" value="GJT07968.1"/>
    <property type="molecule type" value="Genomic_DNA"/>
</dbReference>
<evidence type="ECO:0000313" key="3">
    <source>
        <dbReference type="EMBL" id="GJT07968.1"/>
    </source>
</evidence>
<proteinExistence type="predicted"/>
<keyword evidence="4" id="KW-1185">Reference proteome</keyword>
<reference evidence="3" key="2">
    <citation type="submission" date="2022-01" db="EMBL/GenBank/DDBJ databases">
        <authorList>
            <person name="Yamashiro T."/>
            <person name="Shiraishi A."/>
            <person name="Satake H."/>
            <person name="Nakayama K."/>
        </authorList>
    </citation>
    <scope>NUCLEOTIDE SEQUENCE</scope>
</reference>
<name>A0ABQ5B333_9ASTR</name>
<evidence type="ECO:0000256" key="1">
    <source>
        <dbReference type="SAM" id="Coils"/>
    </source>
</evidence>
<dbReference type="Proteomes" id="UP001151760">
    <property type="component" value="Unassembled WGS sequence"/>
</dbReference>
<feature type="compositionally biased region" description="Polar residues" evidence="2">
    <location>
        <begin position="591"/>
        <end position="603"/>
    </location>
</feature>